<dbReference type="PROSITE" id="PS50297">
    <property type="entry name" value="ANK_REP_REGION"/>
    <property type="match status" value="5"/>
</dbReference>
<dbReference type="STRING" id="229535.A0A0M8NQ51"/>
<dbReference type="InterPro" id="IPR002110">
    <property type="entry name" value="Ankyrin_rpt"/>
</dbReference>
<dbReference type="InterPro" id="IPR007111">
    <property type="entry name" value="NACHT_NTPase"/>
</dbReference>
<keyword evidence="2" id="KW-0677">Repeat</keyword>
<dbReference type="PROSITE" id="PS50088">
    <property type="entry name" value="ANK_REPEAT"/>
    <property type="match status" value="9"/>
</dbReference>
<comment type="caution">
    <text evidence="10">The sequence shown here is derived from an EMBL/GenBank/DDBJ whole genome shotgun (WGS) entry which is preliminary data.</text>
</comment>
<dbReference type="AlphaFoldDB" id="A0A0M8NQ51"/>
<feature type="repeat" description="ANK" evidence="6">
    <location>
        <begin position="789"/>
        <end position="821"/>
    </location>
</feature>
<keyword evidence="4" id="KW-0862">Zinc</keyword>
<feature type="repeat" description="ANK" evidence="6">
    <location>
        <begin position="593"/>
        <end position="625"/>
    </location>
</feature>
<evidence type="ECO:0000313" key="10">
    <source>
        <dbReference type="EMBL" id="KOS36448.1"/>
    </source>
</evidence>
<dbReference type="Gene3D" id="3.40.50.300">
    <property type="entry name" value="P-loop containing nucleotide triphosphate hydrolases"/>
    <property type="match status" value="1"/>
</dbReference>
<dbReference type="InterPro" id="IPR056884">
    <property type="entry name" value="NPHP3-like_N"/>
</dbReference>
<feature type="repeat" description="ANK" evidence="6">
    <location>
        <begin position="888"/>
        <end position="920"/>
    </location>
</feature>
<dbReference type="PROSITE" id="PS50837">
    <property type="entry name" value="NACHT"/>
    <property type="match status" value="1"/>
</dbReference>
<evidence type="ECO:0000256" key="6">
    <source>
        <dbReference type="PROSITE-ProRule" id="PRU00023"/>
    </source>
</evidence>
<feature type="repeat" description="ANK" evidence="6">
    <location>
        <begin position="756"/>
        <end position="788"/>
    </location>
</feature>
<feature type="repeat" description="ANK" evidence="6">
    <location>
        <begin position="723"/>
        <end position="755"/>
    </location>
</feature>
<evidence type="ECO:0000256" key="5">
    <source>
        <dbReference type="ARBA" id="ARBA00023043"/>
    </source>
</evidence>
<keyword evidence="11" id="KW-1185">Reference proteome</keyword>
<feature type="region of interest" description="Disordered" evidence="7">
    <location>
        <begin position="1"/>
        <end position="27"/>
    </location>
</feature>
<dbReference type="Proteomes" id="UP000037696">
    <property type="component" value="Unassembled WGS sequence"/>
</dbReference>
<feature type="repeat" description="ANK" evidence="6">
    <location>
        <begin position="690"/>
        <end position="722"/>
    </location>
</feature>
<feature type="transmembrane region" description="Helical" evidence="8">
    <location>
        <begin position="1135"/>
        <end position="1152"/>
    </location>
</feature>
<sequence>MNSTSFGGENSGTQVGTNHGPITQNYFSSDRLETPEQNTDNDVLESLAFPQMLDRRDNIEPCHTNTCKWILELEEFQSWRSQSHGLLWIKGKPGSGKSTLMVFLHDKLQRSQDDSPGIRLDFFFTARGTEMQRTPLGMLRSLLNQIFDRDPTVRPHIRETYGRRCKQFGYGKRQWEWPQVMLEDLLASAILASANQQHVVVFVDALDEAGAQSAQQLAGYFHRLVDRAEKKKLCIRVCISCRHYPIMESGQAIEIKVEDHNQQDIATYIQDTLAQTETKDNASQKMREILVEQLTRQANGFFQWVHIILPLLERKVREMESFDDICCWLREIPAGLEDAYAHILSNVIDKRNREQSFLFFQWVCLAERPLTVAEMRYALVAKNARATLSPKKWERISGFIESNEHMLQRTKALSGGLAEVVPSADNNETIQVVHQSVNDFFRTKGLKVLCHDIDMSTSSMNEEQVIFRCQATLYRSCLVYLAGIHEPREASGFKGTREHLIQERPLLEYATTNLFIHAEKAADFRPDIVQNEKDVLQKVLGRWVQVYQKLDEHSGVCPPRGTTLLHMAAAANLVDLIEPVVSGVEDVAIRNMYGDTALHLAARWGHVTAGKILRGKGADQDAKNESGKTPLFEAASSGNLEFVEWLLDEGVDLGKKGDGGALQAASLGGYESVVEILLGAGADVNAQGGHYGNALQAAASRGSAETVQILLGAGADVNAQGGHYGNALQAAASRGNAETVQILLGAGADVNAQGGHYGNALRAAVSRGNPKTVQILLGAGADVNAQGGHFGNALQAAAYSGSPKTVQILLGAGADVNAQGGRYGLPLLAAIHEGYVDQVQILLHAGADSLLADELGRTPLHIAASKNKLHILRRFPQLLSALNKRSDFLQTPLHLAVCLGHIEFAIGLLNSGADPSLPDGYGKHVMDWASGHEALLQEIHNHCPHLVFTPPDTQELSVHRSLYELIESHPYSKSKSSWPILQQLGRFFLFLGQFDNARYLFQLHLRQDASSKTDIWQISCNMCNQIITGTRFICRLCACMDICSSCVQKYPCHTRLHPNQGHEVFEVSNVLDENTQLTGLASERLTHFLSNFVHERFGQRASQSEIEVSNDTVISPALNKADLVPNLPFGSVTRIFAILFGVSAAVLGAWYFY</sequence>
<protein>
    <recommendedName>
        <fullName evidence="9">NACHT domain-containing protein</fullName>
    </recommendedName>
</protein>
<dbReference type="GO" id="GO:0008270">
    <property type="term" value="F:zinc ion binding"/>
    <property type="evidence" value="ECO:0007669"/>
    <property type="project" value="UniProtKB-KW"/>
</dbReference>
<evidence type="ECO:0000256" key="1">
    <source>
        <dbReference type="ARBA" id="ARBA00022723"/>
    </source>
</evidence>
<dbReference type="InterPro" id="IPR036770">
    <property type="entry name" value="Ankyrin_rpt-contain_sf"/>
</dbReference>
<dbReference type="PANTHER" id="PTHR24198">
    <property type="entry name" value="ANKYRIN REPEAT AND PROTEIN KINASE DOMAIN-CONTAINING PROTEIN"/>
    <property type="match status" value="1"/>
</dbReference>
<evidence type="ECO:0000313" key="11">
    <source>
        <dbReference type="Proteomes" id="UP000037696"/>
    </source>
</evidence>
<feature type="domain" description="NACHT" evidence="9">
    <location>
        <begin position="85"/>
        <end position="242"/>
    </location>
</feature>
<reference evidence="10 11" key="1">
    <citation type="submission" date="2015-08" db="EMBL/GenBank/DDBJ databases">
        <title>Genome sequencing of Penicillium nordicum.</title>
        <authorList>
            <person name="Nguyen H.D."/>
            <person name="Seifert K.A."/>
        </authorList>
    </citation>
    <scope>NUCLEOTIDE SEQUENCE [LARGE SCALE GENOMIC DNA]</scope>
    <source>
        <strain evidence="10 11">DAOMC 185683</strain>
    </source>
</reference>
<dbReference type="SMART" id="SM00248">
    <property type="entry name" value="ANK"/>
    <property type="match status" value="11"/>
</dbReference>
<dbReference type="SUPFAM" id="SSF57850">
    <property type="entry name" value="RING/U-box"/>
    <property type="match status" value="1"/>
</dbReference>
<dbReference type="InterPro" id="IPR000433">
    <property type="entry name" value="Znf_ZZ"/>
</dbReference>
<accession>A0A0M8NQ51</accession>
<dbReference type="PANTHER" id="PTHR24198:SF165">
    <property type="entry name" value="ANKYRIN REPEAT-CONTAINING PROTEIN-RELATED"/>
    <property type="match status" value="1"/>
</dbReference>
<evidence type="ECO:0000256" key="2">
    <source>
        <dbReference type="ARBA" id="ARBA00022737"/>
    </source>
</evidence>
<keyword evidence="1" id="KW-0479">Metal-binding</keyword>
<name>A0A0M8NQ51_9EURO</name>
<evidence type="ECO:0000256" key="3">
    <source>
        <dbReference type="ARBA" id="ARBA00022771"/>
    </source>
</evidence>
<keyword evidence="8" id="KW-0472">Membrane</keyword>
<gene>
    <name evidence="10" type="ORF">ACN38_g12809</name>
</gene>
<proteinExistence type="predicted"/>
<dbReference type="Pfam" id="PF00023">
    <property type="entry name" value="Ank"/>
    <property type="match status" value="1"/>
</dbReference>
<keyword evidence="8" id="KW-0812">Transmembrane</keyword>
<feature type="repeat" description="ANK" evidence="6">
    <location>
        <begin position="855"/>
        <end position="887"/>
    </location>
</feature>
<evidence type="ECO:0000256" key="8">
    <source>
        <dbReference type="SAM" id="Phobius"/>
    </source>
</evidence>
<organism evidence="10 11">
    <name type="scientific">Penicillium nordicum</name>
    <dbReference type="NCBI Taxonomy" id="229535"/>
    <lineage>
        <taxon>Eukaryota</taxon>
        <taxon>Fungi</taxon>
        <taxon>Dikarya</taxon>
        <taxon>Ascomycota</taxon>
        <taxon>Pezizomycotina</taxon>
        <taxon>Eurotiomycetes</taxon>
        <taxon>Eurotiomycetidae</taxon>
        <taxon>Eurotiales</taxon>
        <taxon>Aspergillaceae</taxon>
        <taxon>Penicillium</taxon>
    </lineage>
</organism>
<dbReference type="OrthoDB" id="194358at2759"/>
<feature type="repeat" description="ANK" evidence="6">
    <location>
        <begin position="657"/>
        <end position="689"/>
    </location>
</feature>
<dbReference type="Pfam" id="PF24883">
    <property type="entry name" value="NPHP3_N"/>
    <property type="match status" value="1"/>
</dbReference>
<evidence type="ECO:0000259" key="9">
    <source>
        <dbReference type="PROSITE" id="PS50837"/>
    </source>
</evidence>
<feature type="repeat" description="ANK" evidence="6">
    <location>
        <begin position="626"/>
        <end position="658"/>
    </location>
</feature>
<dbReference type="InterPro" id="IPR027417">
    <property type="entry name" value="P-loop_NTPase"/>
</dbReference>
<dbReference type="EMBL" id="LHQQ01000455">
    <property type="protein sequence ID" value="KOS36448.1"/>
    <property type="molecule type" value="Genomic_DNA"/>
</dbReference>
<dbReference type="SMART" id="SM00291">
    <property type="entry name" value="ZnF_ZZ"/>
    <property type="match status" value="1"/>
</dbReference>
<dbReference type="Pfam" id="PF12796">
    <property type="entry name" value="Ank_2"/>
    <property type="match status" value="3"/>
</dbReference>
<dbReference type="SUPFAM" id="SSF52540">
    <property type="entry name" value="P-loop containing nucleoside triphosphate hydrolases"/>
    <property type="match status" value="1"/>
</dbReference>
<keyword evidence="3" id="KW-0863">Zinc-finger</keyword>
<dbReference type="SUPFAM" id="SSF48403">
    <property type="entry name" value="Ankyrin repeat"/>
    <property type="match status" value="1"/>
</dbReference>
<keyword evidence="8" id="KW-1133">Transmembrane helix</keyword>
<keyword evidence="5 6" id="KW-0040">ANK repeat</keyword>
<evidence type="ECO:0000256" key="7">
    <source>
        <dbReference type="SAM" id="MobiDB-lite"/>
    </source>
</evidence>
<evidence type="ECO:0000256" key="4">
    <source>
        <dbReference type="ARBA" id="ARBA00022833"/>
    </source>
</evidence>
<dbReference type="GO" id="GO:0005737">
    <property type="term" value="C:cytoplasm"/>
    <property type="evidence" value="ECO:0007669"/>
    <property type="project" value="TreeGrafter"/>
</dbReference>
<dbReference type="Gene3D" id="1.25.40.20">
    <property type="entry name" value="Ankyrin repeat-containing domain"/>
    <property type="match status" value="3"/>
</dbReference>
<dbReference type="PRINTS" id="PR01415">
    <property type="entry name" value="ANKYRIN"/>
</dbReference>